<dbReference type="PIRSF" id="PIRSF000517">
    <property type="entry name" value="Tyr_transaminase"/>
    <property type="match status" value="1"/>
</dbReference>
<dbReference type="FunFam" id="3.40.640.10:FF:000048">
    <property type="entry name" value="tyrosine aminotransferase"/>
    <property type="match status" value="1"/>
</dbReference>
<dbReference type="CDD" id="cd00609">
    <property type="entry name" value="AAT_like"/>
    <property type="match status" value="1"/>
</dbReference>
<keyword evidence="7" id="KW-0808">Transferase</keyword>
<dbReference type="GO" id="GO:0030170">
    <property type="term" value="F:pyridoxal phosphate binding"/>
    <property type="evidence" value="ECO:0007669"/>
    <property type="project" value="InterPro"/>
</dbReference>
<organism evidence="7 8">
    <name type="scientific">Parasponia andersonii</name>
    <name type="common">Sponia andersonii</name>
    <dbReference type="NCBI Taxonomy" id="3476"/>
    <lineage>
        <taxon>Eukaryota</taxon>
        <taxon>Viridiplantae</taxon>
        <taxon>Streptophyta</taxon>
        <taxon>Embryophyta</taxon>
        <taxon>Tracheophyta</taxon>
        <taxon>Spermatophyta</taxon>
        <taxon>Magnoliopsida</taxon>
        <taxon>eudicotyledons</taxon>
        <taxon>Gunneridae</taxon>
        <taxon>Pentapetalae</taxon>
        <taxon>rosids</taxon>
        <taxon>fabids</taxon>
        <taxon>Rosales</taxon>
        <taxon>Cannabaceae</taxon>
        <taxon>Parasponia</taxon>
    </lineage>
</organism>
<dbReference type="AlphaFoldDB" id="A0A2P5AE78"/>
<reference evidence="8" key="1">
    <citation type="submission" date="2016-06" db="EMBL/GenBank/DDBJ databases">
        <title>Parallel loss of symbiosis genes in relatives of nitrogen-fixing non-legume Parasponia.</title>
        <authorList>
            <person name="Van Velzen R."/>
            <person name="Holmer R."/>
            <person name="Bu F."/>
            <person name="Rutten L."/>
            <person name="Van Zeijl A."/>
            <person name="Liu W."/>
            <person name="Santuari L."/>
            <person name="Cao Q."/>
            <person name="Sharma T."/>
            <person name="Shen D."/>
            <person name="Roswanjaya Y."/>
            <person name="Wardhani T."/>
            <person name="Kalhor M.S."/>
            <person name="Jansen J."/>
            <person name="Van den Hoogen J."/>
            <person name="Gungor B."/>
            <person name="Hartog M."/>
            <person name="Hontelez J."/>
            <person name="Verver J."/>
            <person name="Yang W.-C."/>
            <person name="Schijlen E."/>
            <person name="Repin R."/>
            <person name="Schilthuizen M."/>
            <person name="Schranz E."/>
            <person name="Heidstra R."/>
            <person name="Miyata K."/>
            <person name="Fedorova E."/>
            <person name="Kohlen W."/>
            <person name="Bisseling T."/>
            <person name="Smit S."/>
            <person name="Geurts R."/>
        </authorList>
    </citation>
    <scope>NUCLEOTIDE SEQUENCE [LARGE SCALE GENOMIC DNA]</scope>
    <source>
        <strain evidence="8">cv. WU1-14</strain>
    </source>
</reference>
<keyword evidence="8" id="KW-1185">Reference proteome</keyword>
<keyword evidence="3 4" id="KW-0663">Pyridoxal phosphate</keyword>
<comment type="caution">
    <text evidence="7">The sequence shown here is derived from an EMBL/GenBank/DDBJ whole genome shotgun (WGS) entry which is preliminary data.</text>
</comment>
<dbReference type="FunFam" id="3.90.1150.10:FF:000040">
    <property type="entry name" value="Tyrosine aminotransferase"/>
    <property type="match status" value="1"/>
</dbReference>
<dbReference type="Gene3D" id="3.90.1150.10">
    <property type="entry name" value="Aspartate Aminotransferase, domain 1"/>
    <property type="match status" value="1"/>
</dbReference>
<evidence type="ECO:0000256" key="3">
    <source>
        <dbReference type="ARBA" id="ARBA00022898"/>
    </source>
</evidence>
<dbReference type="EMBL" id="JXTB01000640">
    <property type="protein sequence ID" value="PON34851.1"/>
    <property type="molecule type" value="Genomic_DNA"/>
</dbReference>
<feature type="modified residue" description="N6-(pyridoxal phosphate)lysine" evidence="5">
    <location>
        <position position="258"/>
    </location>
</feature>
<protein>
    <submittedName>
        <fullName evidence="7">Tyrosine/nicotianamine aminotransferase</fullName>
    </submittedName>
</protein>
<accession>A0A2P5AE78</accession>
<dbReference type="InterPro" id="IPR015422">
    <property type="entry name" value="PyrdxlP-dep_Trfase_small"/>
</dbReference>
<sequence>MMDTINGSDHSKHWKFQGNKGLDAAAISVRGVLNLLWQNLSPNDERPTIVLGCGDPTQFPSYRTNPAAVEAVADALLSFEFNSYPPTVGVPQARRAIAKYLSNDLISSYKLSEDDVYLTVGCTQAIDVVISVLARPGANILLPRPGYPQYEARAAQEKLEVRHFDLVPEKGWEVDLDSVEPLADNNTAAIVIVNPSNPCGSVYKYQHLKKIAETARRLGILVIADEVYGHLVFGSNPFVPMAEFASLVPVLTLGSISKRWIVPGWRLGWLVTNDPNGILKKTGIVESIKNCLDITCDPATFIQGAVPQILEKSNEEFFSNIRNIMREAAEILYERLKAIPGLTCPQKPEGSMVVMVKLNLPLLEDIVDDVDFCLKLAREESVIFLPGVAVGLKNWIRITFAAELSSLDNALGRLRAFCKRHAKKP</sequence>
<feature type="domain" description="Aminotransferase class I/classII large" evidence="6">
    <location>
        <begin position="49"/>
        <end position="412"/>
    </location>
</feature>
<comment type="similarity">
    <text evidence="2 4">Belongs to the class-I pyridoxal-phosphate-dependent aminotransferase family.</text>
</comment>
<keyword evidence="7" id="KW-0032">Aminotransferase</keyword>
<gene>
    <name evidence="7" type="primary">PanTAT2</name>
    <name evidence="7" type="ORF">PanWU01x14_341180</name>
</gene>
<dbReference type="InterPro" id="IPR015421">
    <property type="entry name" value="PyrdxlP-dep_Trfase_major"/>
</dbReference>
<dbReference type="NCBIfam" id="TIGR01265">
    <property type="entry name" value="tyr_nico_aTase"/>
    <property type="match status" value="1"/>
</dbReference>
<evidence type="ECO:0000313" key="8">
    <source>
        <dbReference type="Proteomes" id="UP000237105"/>
    </source>
</evidence>
<dbReference type="Pfam" id="PF00155">
    <property type="entry name" value="Aminotran_1_2"/>
    <property type="match status" value="1"/>
</dbReference>
<proteinExistence type="inferred from homology"/>
<dbReference type="OrthoDB" id="7042322at2759"/>
<dbReference type="InterPro" id="IPR005958">
    <property type="entry name" value="TyrNic_aminoTrfase"/>
</dbReference>
<evidence type="ECO:0000259" key="6">
    <source>
        <dbReference type="Pfam" id="PF00155"/>
    </source>
</evidence>
<dbReference type="PRINTS" id="PR00753">
    <property type="entry name" value="ACCSYNTHASE"/>
</dbReference>
<dbReference type="GO" id="GO:0004838">
    <property type="term" value="F:L-tyrosine-2-oxoglutarate transaminase activity"/>
    <property type="evidence" value="ECO:0007669"/>
    <property type="project" value="TreeGrafter"/>
</dbReference>
<dbReference type="GO" id="GO:0006572">
    <property type="term" value="P:L-tyrosine catabolic process"/>
    <property type="evidence" value="ECO:0007669"/>
    <property type="project" value="TreeGrafter"/>
</dbReference>
<dbReference type="PANTHER" id="PTHR45744">
    <property type="entry name" value="TYROSINE AMINOTRANSFERASE"/>
    <property type="match status" value="1"/>
</dbReference>
<dbReference type="SUPFAM" id="SSF53383">
    <property type="entry name" value="PLP-dependent transferases"/>
    <property type="match status" value="1"/>
</dbReference>
<evidence type="ECO:0000256" key="4">
    <source>
        <dbReference type="PIRNR" id="PIRNR000517"/>
    </source>
</evidence>
<dbReference type="InterPro" id="IPR004839">
    <property type="entry name" value="Aminotransferase_I/II_large"/>
</dbReference>
<evidence type="ECO:0000256" key="5">
    <source>
        <dbReference type="PIRSR" id="PIRSR000517-1"/>
    </source>
</evidence>
<name>A0A2P5AE78_PARAD</name>
<dbReference type="STRING" id="3476.A0A2P5AE78"/>
<dbReference type="Gene3D" id="3.40.640.10">
    <property type="entry name" value="Type I PLP-dependent aspartate aminotransferase-like (Major domain)"/>
    <property type="match status" value="1"/>
</dbReference>
<evidence type="ECO:0000313" key="7">
    <source>
        <dbReference type="EMBL" id="PON34851.1"/>
    </source>
</evidence>
<dbReference type="InterPro" id="IPR015424">
    <property type="entry name" value="PyrdxlP-dep_Trfase"/>
</dbReference>
<evidence type="ECO:0000256" key="1">
    <source>
        <dbReference type="ARBA" id="ARBA00001933"/>
    </source>
</evidence>
<evidence type="ECO:0000256" key="2">
    <source>
        <dbReference type="ARBA" id="ARBA00007441"/>
    </source>
</evidence>
<dbReference type="Proteomes" id="UP000237105">
    <property type="component" value="Unassembled WGS sequence"/>
</dbReference>
<comment type="cofactor">
    <cofactor evidence="1 4 5">
        <name>pyridoxal 5'-phosphate</name>
        <dbReference type="ChEBI" id="CHEBI:597326"/>
    </cofactor>
</comment>
<dbReference type="PANTHER" id="PTHR45744:SF11">
    <property type="entry name" value="TYROSINE AMINOTRANSFERASE"/>
    <property type="match status" value="1"/>
</dbReference>